<dbReference type="SUPFAM" id="SSF51430">
    <property type="entry name" value="NAD(P)-linked oxidoreductase"/>
    <property type="match status" value="1"/>
</dbReference>
<gene>
    <name evidence="2" type="ORF">ENS06_10020</name>
</gene>
<dbReference type="Gene3D" id="3.20.20.100">
    <property type="entry name" value="NADP-dependent oxidoreductase domain"/>
    <property type="match status" value="1"/>
</dbReference>
<dbReference type="AlphaFoldDB" id="A0A832A6L4"/>
<dbReference type="PANTHER" id="PTHR43312">
    <property type="entry name" value="D-THREO-ALDOSE 1-DEHYDROGENASE"/>
    <property type="match status" value="1"/>
</dbReference>
<evidence type="ECO:0000259" key="1">
    <source>
        <dbReference type="Pfam" id="PF00248"/>
    </source>
</evidence>
<proteinExistence type="predicted"/>
<organism evidence="2">
    <name type="scientific">Desulfacinum infernum</name>
    <dbReference type="NCBI Taxonomy" id="35837"/>
    <lineage>
        <taxon>Bacteria</taxon>
        <taxon>Pseudomonadati</taxon>
        <taxon>Thermodesulfobacteriota</taxon>
        <taxon>Syntrophobacteria</taxon>
        <taxon>Syntrophobacterales</taxon>
        <taxon>Syntrophobacteraceae</taxon>
        <taxon>Desulfacinum</taxon>
    </lineage>
</organism>
<protein>
    <submittedName>
        <fullName evidence="2">Aldo/keto reductase</fullName>
    </submittedName>
</protein>
<accession>A0A832A6L4</accession>
<dbReference type="InterPro" id="IPR053135">
    <property type="entry name" value="AKR2_Oxidoreductase"/>
</dbReference>
<comment type="caution">
    <text evidence="2">The sequence shown here is derived from an EMBL/GenBank/DDBJ whole genome shotgun (WGS) entry which is preliminary data.</text>
</comment>
<dbReference type="CDD" id="cd19100">
    <property type="entry name" value="AKR_unchar"/>
    <property type="match status" value="1"/>
</dbReference>
<dbReference type="EMBL" id="DSTK01000031">
    <property type="protein sequence ID" value="HFK97639.1"/>
    <property type="molecule type" value="Genomic_DNA"/>
</dbReference>
<evidence type="ECO:0000313" key="2">
    <source>
        <dbReference type="EMBL" id="HFK97639.1"/>
    </source>
</evidence>
<dbReference type="InterPro" id="IPR036812">
    <property type="entry name" value="NAD(P)_OxRdtase_dom_sf"/>
</dbReference>
<dbReference type="InterPro" id="IPR023210">
    <property type="entry name" value="NADP_OxRdtase_dom"/>
</dbReference>
<name>A0A832A6L4_9BACT</name>
<dbReference type="Pfam" id="PF00248">
    <property type="entry name" value="Aldo_ket_red"/>
    <property type="match status" value="1"/>
</dbReference>
<feature type="domain" description="NADP-dependent oxidoreductase" evidence="1">
    <location>
        <begin position="32"/>
        <end position="205"/>
    </location>
</feature>
<sequence>MDRVLFGRTGVSVTRVGLGGEGILRTHDQWDGARAVIETALEEGFLYFDSAPAYAGSEDYYGSVWKKRPEARQGVFQASKSAKRTRDEALRDLERTFGRMGVSRLDLWQIHDVRTMEDLRALEKPGGALHAFVEAKASGMTRYIGVTGHHDPAVLTEAVTRWPLDAVLLPVNPVETLVGGFLDTTLPAAAQKGMAVIGMKVLGAGEYLAPGAGIVAETLIRFALSQPVTLVVVGCRTPDQVRTLAACARAFQPMTPDEQAAVQDVFRPYGRRLAFYRGAF</sequence>
<reference evidence="2" key="1">
    <citation type="journal article" date="2020" name="mSystems">
        <title>Genome- and Community-Level Interaction Insights into Carbon Utilization and Element Cycling Functions of Hydrothermarchaeota in Hydrothermal Sediment.</title>
        <authorList>
            <person name="Zhou Z."/>
            <person name="Liu Y."/>
            <person name="Xu W."/>
            <person name="Pan J."/>
            <person name="Luo Z.H."/>
            <person name="Li M."/>
        </authorList>
    </citation>
    <scope>NUCLEOTIDE SEQUENCE [LARGE SCALE GENOMIC DNA]</scope>
    <source>
        <strain evidence="2">SpSt-456</strain>
    </source>
</reference>
<dbReference type="PANTHER" id="PTHR43312:SF1">
    <property type="entry name" value="NADP-DEPENDENT OXIDOREDUCTASE DOMAIN-CONTAINING PROTEIN"/>
    <property type="match status" value="1"/>
</dbReference>